<dbReference type="SUPFAM" id="SSF81340">
    <property type="entry name" value="Clc chloride channel"/>
    <property type="match status" value="1"/>
</dbReference>
<evidence type="ECO:0000256" key="12">
    <source>
        <dbReference type="ARBA" id="ARBA00023214"/>
    </source>
</evidence>
<dbReference type="PANTHER" id="PTHR45711">
    <property type="entry name" value="CHLORIDE CHANNEL PROTEIN"/>
    <property type="match status" value="1"/>
</dbReference>
<dbReference type="PROSITE" id="PS51371">
    <property type="entry name" value="CBS"/>
    <property type="match status" value="2"/>
</dbReference>
<comment type="similarity">
    <text evidence="16">Belongs to the chloride channel (TC 2.A.49) family.</text>
</comment>
<evidence type="ECO:0000256" key="7">
    <source>
        <dbReference type="ARBA" id="ARBA00022784"/>
    </source>
</evidence>
<evidence type="ECO:0000256" key="3">
    <source>
        <dbReference type="ARBA" id="ARBA00004141"/>
    </source>
</evidence>
<keyword evidence="14" id="KW-0479">Metal-binding</keyword>
<feature type="transmembrane region" description="Helical" evidence="16">
    <location>
        <begin position="388"/>
        <end position="413"/>
    </location>
</feature>
<evidence type="ECO:0000256" key="13">
    <source>
        <dbReference type="PIRSR" id="PIRSR610300-50"/>
    </source>
</evidence>
<dbReference type="Pfam" id="PF00654">
    <property type="entry name" value="Voltage_CLC"/>
    <property type="match status" value="1"/>
</dbReference>
<comment type="similarity">
    <text evidence="4">Belongs to the cysteine dioxygenase family.</text>
</comment>
<dbReference type="SUPFAM" id="SSF51182">
    <property type="entry name" value="RmlC-like cupins"/>
    <property type="match status" value="1"/>
</dbReference>
<feature type="transmembrane region" description="Helical" evidence="16">
    <location>
        <begin position="356"/>
        <end position="376"/>
    </location>
</feature>
<dbReference type="CDD" id="cd03684">
    <property type="entry name" value="ClC_3_like"/>
    <property type="match status" value="1"/>
</dbReference>
<dbReference type="GO" id="GO:0006879">
    <property type="term" value="P:intracellular iron ion homeostasis"/>
    <property type="evidence" value="ECO:0007669"/>
    <property type="project" value="TreeGrafter"/>
</dbReference>
<keyword evidence="15" id="KW-0129">CBS domain</keyword>
<feature type="region of interest" description="Disordered" evidence="17">
    <location>
        <begin position="785"/>
        <end position="815"/>
    </location>
</feature>
<feature type="compositionally biased region" description="Acidic residues" evidence="17">
    <location>
        <begin position="879"/>
        <end position="889"/>
    </location>
</feature>
<evidence type="ECO:0000256" key="10">
    <source>
        <dbReference type="ARBA" id="ARBA00023065"/>
    </source>
</evidence>
<dbReference type="InterPro" id="IPR001807">
    <property type="entry name" value="ClC"/>
</dbReference>
<keyword evidence="12 16" id="KW-0868">Chloride</keyword>
<feature type="binding site" evidence="14">
    <location>
        <position position="997"/>
    </location>
    <ligand>
        <name>Fe cation</name>
        <dbReference type="ChEBI" id="CHEBI:24875"/>
        <note>catalytic</note>
    </ligand>
</feature>
<feature type="compositionally biased region" description="Low complexity" evidence="17">
    <location>
        <begin position="890"/>
        <end position="906"/>
    </location>
</feature>
<dbReference type="Pfam" id="PF00571">
    <property type="entry name" value="CBS"/>
    <property type="match status" value="2"/>
</dbReference>
<keyword evidence="9 16" id="KW-1133">Transmembrane helix</keyword>
<sequence length="1105" mass="120763">MNFPPSRSTSLSVDPQPTSRPSVGSRLSSAVSIAERGETQDGGGIAAQHQIDEEIAKIQRYEDFTTIDWVQDAAREQLRRKARRKRQAGLYGGGHSGWRLKIREAYDAAQGWIVVTIIGATIGLNAAFLNIITEWLADIKLGYCSSKFYLNEDFCCWGEEDGCSDWHQWTIFEPFNYIVYIIFATLFALTAASLVKSYAPYAAGSGISEIKCIIAGFVMKGFLGFWTLVIKSLALPLAIGSGLSVGKEGPSVHYAVCTGNVISRLFNKYRRNASKTREVLSACAAAGVAVAFGSPIGGVLFSLEEMSSYFPLKTLWRSYFCALVATAVLAAMNPFRTGQLVMFQVKYDRSWHFFEVVFYIIIGVFGGLYGAFVMKWNLKVQAFRKKYLAGYAVLEATMLALATAIVCYPNAFLRMEMTESMKVLFRECEGAEDYHGLCDTQHRFWNVVSLILATVIRIFFVIISYGCKVPAGIFVPSMAVGASFGRTVGIIVQAIHEANPKSVFFSSCAPDVPCITPGTGIMHLTVSVVVIMFELTGALTYILPTMIVVGVTKAVSDLFGKGGIADRMIWFSGMPFLDHKEEHNFGVSVSQAMISDVISIPATGMTLKTVERLLLKDNYQGFPIVEDDTSRILIGYIGRTELRYAVDRAKRERTLSPLSKCTFSVPSASASTTAAGFGGTMHPLTPSSAFPPSPSSPFPPISTPAATSPLDYATSTSTTIDFAPYIDTTPVTVHPRLPLETVMELFRKIGPRVILIEHRGRLAGLVTVKDCLKYQFKAEASAEAEAAEAAADHHQTGSGHHLRRRRQEEEEEGQERVWGMIKAAAGWVSDTVGRVSGGRVRLSDSWEGEREREREREREGVVGGVGRPRGLGGHGILDGTEDVGDEDGGLDPVSTSSGPTAAASSSCRMNPSANRFDELVLALKDALGPSSGLTSDDVDVEHLTQLMRDYASDPREWARFAMGDESRGYTRNLVDEGNGKSNLLVLVWSPGKGSPIHDHGNAHCLMKILHGDLTETRYDFPESGQEEKPMRVISEKVHQENAVAYMADELGVHRVSNRGSTFAVSLHLYTPPNVAKGGCHIFNPETGKKSHIKNCGNYSAYGKKL</sequence>
<dbReference type="Gene3D" id="3.10.580.20">
    <property type="match status" value="1"/>
</dbReference>
<dbReference type="GO" id="GO:0005247">
    <property type="term" value="F:voltage-gated chloride channel activity"/>
    <property type="evidence" value="ECO:0007669"/>
    <property type="project" value="TreeGrafter"/>
</dbReference>
<evidence type="ECO:0000256" key="2">
    <source>
        <dbReference type="ARBA" id="ARBA00001962"/>
    </source>
</evidence>
<feature type="transmembrane region" description="Helical" evidence="16">
    <location>
        <begin position="444"/>
        <end position="466"/>
    </location>
</feature>
<dbReference type="InterPro" id="IPR000644">
    <property type="entry name" value="CBS_dom"/>
</dbReference>
<evidence type="ECO:0000256" key="6">
    <source>
        <dbReference type="ARBA" id="ARBA00022692"/>
    </source>
</evidence>
<dbReference type="Gene3D" id="2.60.120.10">
    <property type="entry name" value="Jelly Rolls"/>
    <property type="match status" value="1"/>
</dbReference>
<dbReference type="AlphaFoldDB" id="A0AAN6UXL3"/>
<feature type="region of interest" description="Disordered" evidence="17">
    <location>
        <begin position="1"/>
        <end position="31"/>
    </location>
</feature>
<feature type="cross-link" description="3'-(S-cysteinyl)-tyrosine (Cys-Tyr)" evidence="13">
    <location>
        <begin position="1004"/>
        <end position="1069"/>
    </location>
</feature>
<reference evidence="19" key="1">
    <citation type="journal article" date="2023" name="Mol. Phylogenet. Evol.">
        <title>Genome-scale phylogeny and comparative genomics of the fungal order Sordariales.</title>
        <authorList>
            <person name="Hensen N."/>
            <person name="Bonometti L."/>
            <person name="Westerberg I."/>
            <person name="Brannstrom I.O."/>
            <person name="Guillou S."/>
            <person name="Cros-Aarteil S."/>
            <person name="Calhoun S."/>
            <person name="Haridas S."/>
            <person name="Kuo A."/>
            <person name="Mondo S."/>
            <person name="Pangilinan J."/>
            <person name="Riley R."/>
            <person name="LaButti K."/>
            <person name="Andreopoulos B."/>
            <person name="Lipzen A."/>
            <person name="Chen C."/>
            <person name="Yan M."/>
            <person name="Daum C."/>
            <person name="Ng V."/>
            <person name="Clum A."/>
            <person name="Steindorff A."/>
            <person name="Ohm R.A."/>
            <person name="Martin F."/>
            <person name="Silar P."/>
            <person name="Natvig D.O."/>
            <person name="Lalanne C."/>
            <person name="Gautier V."/>
            <person name="Ament-Velasquez S.L."/>
            <person name="Kruys A."/>
            <person name="Hutchinson M.I."/>
            <person name="Powell A.J."/>
            <person name="Barry K."/>
            <person name="Miller A.N."/>
            <person name="Grigoriev I.V."/>
            <person name="Debuchy R."/>
            <person name="Gladieux P."/>
            <person name="Hiltunen Thoren M."/>
            <person name="Johannesson H."/>
        </authorList>
    </citation>
    <scope>NUCLEOTIDE SEQUENCE</scope>
    <source>
        <strain evidence="19">CBS 141.50</strain>
    </source>
</reference>
<dbReference type="CDD" id="cd04591">
    <property type="entry name" value="CBS_pair_voltage-gated_CLC_euk_bac"/>
    <property type="match status" value="1"/>
</dbReference>
<dbReference type="GO" id="GO:0000324">
    <property type="term" value="C:fungal-type vacuole"/>
    <property type="evidence" value="ECO:0007669"/>
    <property type="project" value="TreeGrafter"/>
</dbReference>
<dbReference type="InterPro" id="IPR014710">
    <property type="entry name" value="RmlC-like_jellyroll"/>
</dbReference>
<feature type="transmembrane region" description="Helical" evidence="16">
    <location>
        <begin position="111"/>
        <end position="132"/>
    </location>
</feature>
<evidence type="ECO:0000256" key="11">
    <source>
        <dbReference type="ARBA" id="ARBA00023136"/>
    </source>
</evidence>
<dbReference type="InterPro" id="IPR014743">
    <property type="entry name" value="Cl-channel_core"/>
</dbReference>
<proteinExistence type="inferred from homology"/>
<dbReference type="SUPFAM" id="SSF54631">
    <property type="entry name" value="CBS-domain pair"/>
    <property type="match status" value="1"/>
</dbReference>
<dbReference type="GO" id="GO:0005886">
    <property type="term" value="C:plasma membrane"/>
    <property type="evidence" value="ECO:0007669"/>
    <property type="project" value="TreeGrafter"/>
</dbReference>
<evidence type="ECO:0000313" key="19">
    <source>
        <dbReference type="EMBL" id="KAK4141063.1"/>
    </source>
</evidence>
<feature type="binding site" evidence="14">
    <location>
        <position position="1053"/>
    </location>
    <ligand>
        <name>Fe cation</name>
        <dbReference type="ChEBI" id="CHEBI:24875"/>
        <note>catalytic</note>
    </ligand>
</feature>
<dbReference type="Gene3D" id="3.90.1280.20">
    <property type="match status" value="1"/>
</dbReference>
<dbReference type="InterPro" id="IPR011051">
    <property type="entry name" value="RmlC_Cupin_sf"/>
</dbReference>
<evidence type="ECO:0000256" key="9">
    <source>
        <dbReference type="ARBA" id="ARBA00022989"/>
    </source>
</evidence>
<dbReference type="GO" id="GO:0005769">
    <property type="term" value="C:early endosome"/>
    <property type="evidence" value="ECO:0007669"/>
    <property type="project" value="TreeGrafter"/>
</dbReference>
<evidence type="ECO:0000256" key="17">
    <source>
        <dbReference type="SAM" id="MobiDB-lite"/>
    </source>
</evidence>
<evidence type="ECO:0000256" key="16">
    <source>
        <dbReference type="RuleBase" id="RU361221"/>
    </source>
</evidence>
<dbReference type="RefSeq" id="XP_062634434.1">
    <property type="nucleotide sequence ID" value="XM_062784570.1"/>
</dbReference>
<dbReference type="CDD" id="cd10548">
    <property type="entry name" value="cupin_CDO"/>
    <property type="match status" value="1"/>
</dbReference>
<feature type="transmembrane region" description="Helical" evidence="16">
    <location>
        <begin position="315"/>
        <end position="335"/>
    </location>
</feature>
<evidence type="ECO:0000256" key="14">
    <source>
        <dbReference type="PIRSR" id="PIRSR610300-51"/>
    </source>
</evidence>
<evidence type="ECO:0000256" key="1">
    <source>
        <dbReference type="ARBA" id="ARBA00000629"/>
    </source>
</evidence>
<dbReference type="GO" id="GO:0017172">
    <property type="term" value="F:cysteine dioxygenase activity"/>
    <property type="evidence" value="ECO:0007669"/>
    <property type="project" value="UniProtKB-EC"/>
</dbReference>
<dbReference type="FunFam" id="1.10.3080.10:FF:000011">
    <property type="entry name" value="Chloride channel protein"/>
    <property type="match status" value="1"/>
</dbReference>
<feature type="transmembrane region" description="Helical" evidence="16">
    <location>
        <begin position="217"/>
        <end position="239"/>
    </location>
</feature>
<organism evidence="19 20">
    <name type="scientific">Dichotomopilus funicola</name>
    <dbReference type="NCBI Taxonomy" id="1934379"/>
    <lineage>
        <taxon>Eukaryota</taxon>
        <taxon>Fungi</taxon>
        <taxon>Dikarya</taxon>
        <taxon>Ascomycota</taxon>
        <taxon>Pezizomycotina</taxon>
        <taxon>Sordariomycetes</taxon>
        <taxon>Sordariomycetidae</taxon>
        <taxon>Sordariales</taxon>
        <taxon>Chaetomiaceae</taxon>
        <taxon>Dichotomopilus</taxon>
    </lineage>
</organism>
<comment type="subcellular location">
    <subcellularLocation>
        <location evidence="3 16">Membrane</location>
        <topology evidence="3 16">Multi-pass membrane protein</topology>
    </subcellularLocation>
</comment>
<feature type="compositionally biased region" description="Gly residues" evidence="17">
    <location>
        <begin position="861"/>
        <end position="876"/>
    </location>
</feature>
<evidence type="ECO:0000256" key="8">
    <source>
        <dbReference type="ARBA" id="ARBA00022964"/>
    </source>
</evidence>
<dbReference type="GO" id="GO:0006878">
    <property type="term" value="P:intracellular copper ion homeostasis"/>
    <property type="evidence" value="ECO:0007669"/>
    <property type="project" value="TreeGrafter"/>
</dbReference>
<comment type="caution">
    <text evidence="16">Lacks conserved residue(s) required for the propagation of feature annotation.</text>
</comment>
<dbReference type="SMART" id="SM00116">
    <property type="entry name" value="CBS"/>
    <property type="match status" value="2"/>
</dbReference>
<keyword evidence="8" id="KW-0223">Dioxygenase</keyword>
<dbReference type="InterPro" id="IPR010300">
    <property type="entry name" value="CDO_1"/>
</dbReference>
<dbReference type="GO" id="GO:0005783">
    <property type="term" value="C:endoplasmic reticulum"/>
    <property type="evidence" value="ECO:0007669"/>
    <property type="project" value="TreeGrafter"/>
</dbReference>
<comment type="catalytic activity">
    <reaction evidence="1">
        <text>L-cysteine + O2 = 3-sulfino-L-alanine + H(+)</text>
        <dbReference type="Rhea" id="RHEA:20441"/>
        <dbReference type="ChEBI" id="CHEBI:15378"/>
        <dbReference type="ChEBI" id="CHEBI:15379"/>
        <dbReference type="ChEBI" id="CHEBI:35235"/>
        <dbReference type="ChEBI" id="CHEBI:61085"/>
        <dbReference type="EC" id="1.13.11.20"/>
    </reaction>
</comment>
<feature type="transmembrane region" description="Helical" evidence="16">
    <location>
        <begin position="251"/>
        <end position="267"/>
    </location>
</feature>
<keyword evidence="5 16" id="KW-0813">Transport</keyword>
<feature type="domain" description="CBS" evidence="18">
    <location>
        <begin position="726"/>
        <end position="781"/>
    </location>
</feature>
<feature type="binding site" evidence="14">
    <location>
        <position position="999"/>
    </location>
    <ligand>
        <name>Fe cation</name>
        <dbReference type="ChEBI" id="CHEBI:24875"/>
        <note>catalytic</note>
    </ligand>
</feature>
<feature type="compositionally biased region" description="Basic and acidic residues" evidence="17">
    <location>
        <begin position="841"/>
        <end position="860"/>
    </location>
</feature>
<keyword evidence="14" id="KW-0408">Iron</keyword>
<keyword evidence="8" id="KW-0560">Oxidoreductase</keyword>
<dbReference type="Pfam" id="PF05995">
    <property type="entry name" value="CDO_I"/>
    <property type="match status" value="1"/>
</dbReference>
<name>A0AAN6UXL3_9PEZI</name>
<comment type="cofactor">
    <cofactor evidence="2">
        <name>Fe cation</name>
        <dbReference type="ChEBI" id="CHEBI:24875"/>
    </cofactor>
</comment>
<keyword evidence="11 16" id="KW-0472">Membrane</keyword>
<evidence type="ECO:0000259" key="18">
    <source>
        <dbReference type="PROSITE" id="PS51371"/>
    </source>
</evidence>
<evidence type="ECO:0000313" key="20">
    <source>
        <dbReference type="Proteomes" id="UP001302676"/>
    </source>
</evidence>
<keyword evidence="20" id="KW-1185">Reference proteome</keyword>
<accession>A0AAN6UXL3</accession>
<evidence type="ECO:0000256" key="5">
    <source>
        <dbReference type="ARBA" id="ARBA00022448"/>
    </source>
</evidence>
<dbReference type="Proteomes" id="UP001302676">
    <property type="component" value="Unassembled WGS sequence"/>
</dbReference>
<dbReference type="GO" id="GO:0005506">
    <property type="term" value="F:iron ion binding"/>
    <property type="evidence" value="ECO:0007669"/>
    <property type="project" value="InterPro"/>
</dbReference>
<keyword evidence="6 16" id="KW-0812">Transmembrane</keyword>
<feature type="transmembrane region" description="Helical" evidence="16">
    <location>
        <begin position="177"/>
        <end position="196"/>
    </location>
</feature>
<dbReference type="GeneID" id="87821183"/>
<dbReference type="FunFam" id="2.60.120.10:FF:000189">
    <property type="entry name" value="Cysteine dioxygenase"/>
    <property type="match status" value="1"/>
</dbReference>
<dbReference type="PRINTS" id="PR00762">
    <property type="entry name" value="CLCHANNEL"/>
</dbReference>
<feature type="transmembrane region" description="Helical" evidence="16">
    <location>
        <begin position="279"/>
        <end position="303"/>
    </location>
</feature>
<evidence type="ECO:0000256" key="15">
    <source>
        <dbReference type="PROSITE-ProRule" id="PRU00703"/>
    </source>
</evidence>
<evidence type="ECO:0000256" key="4">
    <source>
        <dbReference type="ARBA" id="ARBA00006622"/>
    </source>
</evidence>
<dbReference type="InterPro" id="IPR046342">
    <property type="entry name" value="CBS_dom_sf"/>
</dbReference>
<dbReference type="PANTHER" id="PTHR45711:SF9">
    <property type="entry name" value="ANION_PROTON EXCHANGE TRANSPORTER GEF1"/>
    <property type="match status" value="1"/>
</dbReference>
<feature type="domain" description="CBS" evidence="18">
    <location>
        <begin position="593"/>
        <end position="652"/>
    </location>
</feature>
<gene>
    <name evidence="19" type="ORF">C8A04DRAFT_39392</name>
</gene>
<reference evidence="19" key="2">
    <citation type="submission" date="2023-05" db="EMBL/GenBank/DDBJ databases">
        <authorList>
            <consortium name="Lawrence Berkeley National Laboratory"/>
            <person name="Steindorff A."/>
            <person name="Hensen N."/>
            <person name="Bonometti L."/>
            <person name="Westerberg I."/>
            <person name="Brannstrom I.O."/>
            <person name="Guillou S."/>
            <person name="Cros-Aarteil S."/>
            <person name="Calhoun S."/>
            <person name="Haridas S."/>
            <person name="Kuo A."/>
            <person name="Mondo S."/>
            <person name="Pangilinan J."/>
            <person name="Riley R."/>
            <person name="Labutti K."/>
            <person name="Andreopoulos B."/>
            <person name="Lipzen A."/>
            <person name="Chen C."/>
            <person name="Yanf M."/>
            <person name="Daum C."/>
            <person name="Ng V."/>
            <person name="Clum A."/>
            <person name="Ohm R."/>
            <person name="Martin F."/>
            <person name="Silar P."/>
            <person name="Natvig D."/>
            <person name="Lalanne C."/>
            <person name="Gautier V."/>
            <person name="Ament-Velasquez S.L."/>
            <person name="Kruys A."/>
            <person name="Hutchinson M.I."/>
            <person name="Powell A.J."/>
            <person name="Barry K."/>
            <person name="Miller A.N."/>
            <person name="Grigoriev I.V."/>
            <person name="Debuchy R."/>
            <person name="Gladieux P."/>
            <person name="Thoren M.H."/>
            <person name="Johannesson H."/>
        </authorList>
    </citation>
    <scope>NUCLEOTIDE SEQUENCE</scope>
    <source>
        <strain evidence="19">CBS 141.50</strain>
    </source>
</reference>
<feature type="region of interest" description="Disordered" evidence="17">
    <location>
        <begin position="839"/>
        <end position="909"/>
    </location>
</feature>
<dbReference type="EMBL" id="MU853618">
    <property type="protein sequence ID" value="KAK4141063.1"/>
    <property type="molecule type" value="Genomic_DNA"/>
</dbReference>
<protein>
    <recommendedName>
        <fullName evidence="16">Chloride channel protein</fullName>
    </recommendedName>
</protein>
<keyword evidence="7 13" id="KW-0883">Thioether bond</keyword>
<keyword evidence="10 16" id="KW-0406">Ion transport</keyword>
<dbReference type="Gene3D" id="1.10.3080.10">
    <property type="entry name" value="Clc chloride channel"/>
    <property type="match status" value="1"/>
</dbReference>
<dbReference type="GO" id="GO:0005794">
    <property type="term" value="C:Golgi apparatus"/>
    <property type="evidence" value="ECO:0007669"/>
    <property type="project" value="TreeGrafter"/>
</dbReference>
<comment type="caution">
    <text evidence="19">The sequence shown here is derived from an EMBL/GenBank/DDBJ whole genome shotgun (WGS) entry which is preliminary data.</text>
</comment>